<dbReference type="Pfam" id="PF00732">
    <property type="entry name" value="GMC_oxred_N"/>
    <property type="match status" value="1"/>
</dbReference>
<evidence type="ECO:0000256" key="1">
    <source>
        <dbReference type="ARBA" id="ARBA00010790"/>
    </source>
</evidence>
<name>A0A7W3P5F2_9ACTN</name>
<evidence type="ECO:0000256" key="4">
    <source>
        <dbReference type="ARBA" id="ARBA00023002"/>
    </source>
</evidence>
<keyword evidence="3" id="KW-0274">FAD</keyword>
<dbReference type="PANTHER" id="PTHR46056">
    <property type="entry name" value="LONG-CHAIN-ALCOHOL OXIDASE"/>
    <property type="match status" value="1"/>
</dbReference>
<protein>
    <submittedName>
        <fullName evidence="6">Choline dehydrogenase-like flavoprotein</fullName>
    </submittedName>
</protein>
<accession>A0A7W3P5F2</accession>
<dbReference type="SUPFAM" id="SSF51905">
    <property type="entry name" value="FAD/NAD(P)-binding domain"/>
    <property type="match status" value="1"/>
</dbReference>
<evidence type="ECO:0000313" key="7">
    <source>
        <dbReference type="Proteomes" id="UP000523079"/>
    </source>
</evidence>
<comment type="similarity">
    <text evidence="1">Belongs to the GMC oxidoreductase family.</text>
</comment>
<dbReference type="InterPro" id="IPR017896">
    <property type="entry name" value="4Fe4S_Fe-S-bd"/>
</dbReference>
<keyword evidence="7" id="KW-1185">Reference proteome</keyword>
<dbReference type="Pfam" id="PF13450">
    <property type="entry name" value="NAD_binding_8"/>
    <property type="match status" value="1"/>
</dbReference>
<gene>
    <name evidence="6" type="ORF">FHX74_001524</name>
</gene>
<dbReference type="RefSeq" id="WP_220483589.1">
    <property type="nucleotide sequence ID" value="NZ_JACGWT010000002.1"/>
</dbReference>
<evidence type="ECO:0000313" key="6">
    <source>
        <dbReference type="EMBL" id="MBA8793919.1"/>
    </source>
</evidence>
<dbReference type="PANTHER" id="PTHR46056:SF12">
    <property type="entry name" value="LONG-CHAIN-ALCOHOL OXIDASE"/>
    <property type="match status" value="1"/>
</dbReference>
<proteinExistence type="inferred from homology"/>
<dbReference type="Pfam" id="PF05199">
    <property type="entry name" value="GMC_oxred_C"/>
    <property type="match status" value="1"/>
</dbReference>
<dbReference type="EMBL" id="JACGWT010000002">
    <property type="protein sequence ID" value="MBA8793919.1"/>
    <property type="molecule type" value="Genomic_DNA"/>
</dbReference>
<dbReference type="GO" id="GO:0050660">
    <property type="term" value="F:flavin adenine dinucleotide binding"/>
    <property type="evidence" value="ECO:0007669"/>
    <property type="project" value="InterPro"/>
</dbReference>
<sequence length="707" mass="73507">MSDAADPGASPAAGSPTTPLERLATLLGLPGRAADLAALLDEIVPLRHRADDQGLPAALLRVLDQRPDRRTAWAALLSTVLGAGPGAPDLRPLDDDPVGRDLAELVSATAWADRADGGDERLWAELGWTRFVDDVRPPEPPVVPGTGAVLGPEALPGLADRYDAVVIGSGAGGGTAAALLAESGRTVLVVEAGAAPSRETLATGQLRNPRMEWGLPMPTRSADPADRRIRPGADGTGEAEVAPWAGGWLANAQTLGGGTRVYGAQAWRFGPEDFRMAGTYGVPDGSALADWPIGYDDLEPWYARAEWEVGVSGDDRAGPYDGHRSRPYPMPPLPEGPTATRLAAAADRVGLGVRAVPLLINSGPYLGRPGCVRCRACVGFACPVEAKNDSRNTMLVRALATGRTTVITGTRATRIVVDVHGRAAGVALSAGPAGPRRVIDAATIMVGAGAVETARLLLASAHDGEPQGIGNRHDQVGRHLQGHLYGGAFALFDEEVDDLLGPGPSVATTDLRHGNPGIVGGGMLADEFTLPPVNLYAHLVALGVVPRWGGDSIAGVRRWHRRLLRMMGPVQEVTSADSRVRLDPRRVDGHGVPLAVLSGGLHREDERGRAFLAGRAADWLTAAGAARVFPIAGPAGPGPSGGQHQAGTCRMGADPAASVVDPDGRVWGHDNLYVVDGSSHVTNGGVNPVLTIFANAMRITDRLVRAG</sequence>
<dbReference type="InterPro" id="IPR000172">
    <property type="entry name" value="GMC_OxRdtase_N"/>
</dbReference>
<dbReference type="AlphaFoldDB" id="A0A7W3P5F2"/>
<dbReference type="InterPro" id="IPR036188">
    <property type="entry name" value="FAD/NAD-bd_sf"/>
</dbReference>
<dbReference type="Proteomes" id="UP000523079">
    <property type="component" value="Unassembled WGS sequence"/>
</dbReference>
<dbReference type="PROSITE" id="PS51379">
    <property type="entry name" value="4FE4S_FER_2"/>
    <property type="match status" value="1"/>
</dbReference>
<reference evidence="6 7" key="1">
    <citation type="submission" date="2020-07" db="EMBL/GenBank/DDBJ databases">
        <title>Sequencing the genomes of 1000 actinobacteria strains.</title>
        <authorList>
            <person name="Klenk H.-P."/>
        </authorList>
    </citation>
    <scope>NUCLEOTIDE SEQUENCE [LARGE SCALE GENOMIC DNA]</scope>
    <source>
        <strain evidence="6 7">DSM 100723</strain>
    </source>
</reference>
<keyword evidence="4" id="KW-0560">Oxidoreductase</keyword>
<evidence type="ECO:0000256" key="3">
    <source>
        <dbReference type="ARBA" id="ARBA00022827"/>
    </source>
</evidence>
<keyword evidence="2" id="KW-0285">Flavoprotein</keyword>
<feature type="domain" description="4Fe-4S ferredoxin-type" evidence="5">
    <location>
        <begin position="362"/>
        <end position="392"/>
    </location>
</feature>
<comment type="caution">
    <text evidence="6">The sequence shown here is derived from an EMBL/GenBank/DDBJ whole genome shotgun (WGS) entry which is preliminary data.</text>
</comment>
<evidence type="ECO:0000256" key="2">
    <source>
        <dbReference type="ARBA" id="ARBA00022630"/>
    </source>
</evidence>
<dbReference type="Gene3D" id="3.50.50.60">
    <property type="entry name" value="FAD/NAD(P)-binding domain"/>
    <property type="match status" value="2"/>
</dbReference>
<dbReference type="InterPro" id="IPR007867">
    <property type="entry name" value="GMC_OxRtase_C"/>
</dbReference>
<organism evidence="6 7">
    <name type="scientific">Microlunatus kandeliicorticis</name>
    <dbReference type="NCBI Taxonomy" id="1759536"/>
    <lineage>
        <taxon>Bacteria</taxon>
        <taxon>Bacillati</taxon>
        <taxon>Actinomycetota</taxon>
        <taxon>Actinomycetes</taxon>
        <taxon>Propionibacteriales</taxon>
        <taxon>Propionibacteriaceae</taxon>
        <taxon>Microlunatus</taxon>
    </lineage>
</organism>
<dbReference type="GO" id="GO:0016614">
    <property type="term" value="F:oxidoreductase activity, acting on CH-OH group of donors"/>
    <property type="evidence" value="ECO:0007669"/>
    <property type="project" value="InterPro"/>
</dbReference>
<evidence type="ECO:0000259" key="5">
    <source>
        <dbReference type="PROSITE" id="PS51379"/>
    </source>
</evidence>